<accession>A0A6I4TUC6</accession>
<dbReference type="InterPro" id="IPR038619">
    <property type="entry name" value="MraZ_sf"/>
</dbReference>
<evidence type="ECO:0000313" key="1">
    <source>
        <dbReference type="EMBL" id="MXO98188.1"/>
    </source>
</evidence>
<dbReference type="InterPro" id="IPR035644">
    <property type="entry name" value="MraZ_C"/>
</dbReference>
<name>A0A6I4TUC6_9SPHN</name>
<dbReference type="AlphaFoldDB" id="A0A6I4TUC6"/>
<protein>
    <submittedName>
        <fullName evidence="1">Division/cell wall cluster transcriptional repressor MraZ</fullName>
    </submittedName>
</protein>
<dbReference type="SUPFAM" id="SSF89447">
    <property type="entry name" value="AbrB/MazE/MraZ-like"/>
    <property type="match status" value="1"/>
</dbReference>
<reference evidence="1 2" key="1">
    <citation type="submission" date="2019-12" db="EMBL/GenBank/DDBJ databases">
        <title>Genomic-based taxomic classification of the family Erythrobacteraceae.</title>
        <authorList>
            <person name="Xu L."/>
        </authorList>
    </citation>
    <scope>NUCLEOTIDE SEQUENCE [LARGE SCALE GENOMIC DNA]</scope>
    <source>
        <strain evidence="1 2">S36</strain>
    </source>
</reference>
<proteinExistence type="predicted"/>
<dbReference type="EMBL" id="WTYJ01000001">
    <property type="protein sequence ID" value="MXO98188.1"/>
    <property type="molecule type" value="Genomic_DNA"/>
</dbReference>
<gene>
    <name evidence="1" type="ORF">GRI97_04205</name>
</gene>
<dbReference type="Gene3D" id="3.40.1550.20">
    <property type="entry name" value="Transcriptional regulator MraZ domain"/>
    <property type="match status" value="1"/>
</dbReference>
<sequence>MPTGYSGQGFSLRGEKARYVLPPSFRNTIAPTDADARTLCLAKHDRWDCLTGFAKSRVATFEAQATREEQAANAKGRDFDWDQRMAQLWGFKEVSFDASGRFILPDSLGRLCGMDGGICFIGGSPFFTLWSPDKLYAMDGSWAGQQALCREDEAEALAKAKRK</sequence>
<dbReference type="RefSeq" id="WP_161389849.1">
    <property type="nucleotide sequence ID" value="NZ_JBHSCP010000001.1"/>
</dbReference>
<evidence type="ECO:0000313" key="2">
    <source>
        <dbReference type="Proteomes" id="UP000469430"/>
    </source>
</evidence>
<organism evidence="1 2">
    <name type="scientific">Croceibacterium xixiisoli</name>
    <dbReference type="NCBI Taxonomy" id="1476466"/>
    <lineage>
        <taxon>Bacteria</taxon>
        <taxon>Pseudomonadati</taxon>
        <taxon>Pseudomonadota</taxon>
        <taxon>Alphaproteobacteria</taxon>
        <taxon>Sphingomonadales</taxon>
        <taxon>Erythrobacteraceae</taxon>
        <taxon>Croceibacterium</taxon>
    </lineage>
</organism>
<dbReference type="OrthoDB" id="9807753at2"/>
<comment type="caution">
    <text evidence="1">The sequence shown here is derived from an EMBL/GenBank/DDBJ whole genome shotgun (WGS) entry which is preliminary data.</text>
</comment>
<dbReference type="CDD" id="cd16321">
    <property type="entry name" value="MraZ_C"/>
    <property type="match status" value="1"/>
</dbReference>
<dbReference type="Proteomes" id="UP000469430">
    <property type="component" value="Unassembled WGS sequence"/>
</dbReference>
<keyword evidence="2" id="KW-1185">Reference proteome</keyword>
<dbReference type="InterPro" id="IPR037914">
    <property type="entry name" value="SpoVT-AbrB_sf"/>
</dbReference>